<gene>
    <name evidence="3" type="ORF">HMPREF0682_2579</name>
</gene>
<evidence type="ECO:0000313" key="4">
    <source>
        <dbReference type="Proteomes" id="UP000017052"/>
    </source>
</evidence>
<dbReference type="InterPro" id="IPR013783">
    <property type="entry name" value="Ig-like_fold"/>
</dbReference>
<accession>U2QPN5</accession>
<protein>
    <recommendedName>
        <fullName evidence="2">SpaA-like prealbumin fold domain-containing protein</fullName>
    </recommendedName>
</protein>
<dbReference type="AlphaFoldDB" id="U2QPN5"/>
<dbReference type="Proteomes" id="UP000017052">
    <property type="component" value="Unassembled WGS sequence"/>
</dbReference>
<keyword evidence="4" id="KW-1185">Reference proteome</keyword>
<evidence type="ECO:0000313" key="3">
    <source>
        <dbReference type="EMBL" id="ERK58174.1"/>
    </source>
</evidence>
<dbReference type="Pfam" id="PF17802">
    <property type="entry name" value="SpaA"/>
    <property type="match status" value="1"/>
</dbReference>
<organism evidence="3 4">
    <name type="scientific">Propionibacterium acidifaciens F0233</name>
    <dbReference type="NCBI Taxonomy" id="553198"/>
    <lineage>
        <taxon>Bacteria</taxon>
        <taxon>Bacillati</taxon>
        <taxon>Actinomycetota</taxon>
        <taxon>Actinomycetes</taxon>
        <taxon>Propionibacteriales</taxon>
        <taxon>Propionibacteriaceae</taxon>
        <taxon>Propionibacterium</taxon>
    </lineage>
</organism>
<evidence type="ECO:0000256" key="1">
    <source>
        <dbReference type="SAM" id="MobiDB-lite"/>
    </source>
</evidence>
<name>U2QPN5_9ACTN</name>
<dbReference type="GO" id="GO:0005975">
    <property type="term" value="P:carbohydrate metabolic process"/>
    <property type="evidence" value="ECO:0007669"/>
    <property type="project" value="UniProtKB-ARBA"/>
</dbReference>
<evidence type="ECO:0000259" key="2">
    <source>
        <dbReference type="Pfam" id="PF17802"/>
    </source>
</evidence>
<dbReference type="EMBL" id="ACVN02000141">
    <property type="protein sequence ID" value="ERK58174.1"/>
    <property type="molecule type" value="Genomic_DNA"/>
</dbReference>
<feature type="domain" description="SpaA-like prealbumin fold" evidence="2">
    <location>
        <begin position="55"/>
        <end position="136"/>
    </location>
</feature>
<comment type="caution">
    <text evidence="3">The sequence shown here is derived from an EMBL/GenBank/DDBJ whole genome shotgun (WGS) entry which is preliminary data.</text>
</comment>
<proteinExistence type="predicted"/>
<dbReference type="Gene3D" id="2.60.40.10">
    <property type="entry name" value="Immunoglobulins"/>
    <property type="match status" value="1"/>
</dbReference>
<reference evidence="3" key="1">
    <citation type="submission" date="2013-08" db="EMBL/GenBank/DDBJ databases">
        <authorList>
            <person name="Durkin A.S."/>
            <person name="Haft D.R."/>
            <person name="McCorrison J."/>
            <person name="Torralba M."/>
            <person name="Gillis M."/>
            <person name="Haft D.H."/>
            <person name="Methe B."/>
            <person name="Sutton G."/>
            <person name="Nelson K.E."/>
        </authorList>
    </citation>
    <scope>NUCLEOTIDE SEQUENCE [LARGE SCALE GENOMIC DNA]</scope>
    <source>
        <strain evidence="3">F0233</strain>
    </source>
</reference>
<dbReference type="InterPro" id="IPR041033">
    <property type="entry name" value="SpaA_PFL_dom_1"/>
</dbReference>
<sequence>MEPNAITASGRDALGSCDGGNDSDPTRGLCNKVTMEDDADGPENNDACTTAELRGSLSWEKVDAEGNLLAGSSWQIQGGYDTQNWTTVEGCTGDCRPGECADQDPEPGRFRIDGLGLFHYWIKELNAPEGYDKFSTATCVFPSIKVGGLSARLEPRSTGGSPRSC</sequence>
<feature type="region of interest" description="Disordered" evidence="1">
    <location>
        <begin position="1"/>
        <end position="44"/>
    </location>
</feature>